<keyword evidence="2" id="KW-1185">Reference proteome</keyword>
<accession>A0AAE7RUQ2</accession>
<dbReference type="KEGG" id="vg:75692052"/>
<gene>
    <name evidence="1" type="primary">gp_16519</name>
</gene>
<dbReference type="InterPro" id="IPR057118">
    <property type="entry name" value="R1-like"/>
</dbReference>
<dbReference type="Pfam" id="PF24228">
    <property type="entry name" value="CrAss_Ring_1"/>
    <property type="match status" value="1"/>
</dbReference>
<dbReference type="EMBL" id="MZ130482">
    <property type="protein sequence ID" value="QWM89749.1"/>
    <property type="molecule type" value="Genomic_DNA"/>
</dbReference>
<name>A0AAE7RUQ2_9CAUD</name>
<evidence type="ECO:0000313" key="1">
    <source>
        <dbReference type="EMBL" id="QWM89749.1"/>
    </source>
</evidence>
<organism evidence="1 2">
    <name type="scientific">uncultured phage cr77_1</name>
    <dbReference type="NCBI Taxonomy" id="2986410"/>
    <lineage>
        <taxon>Viruses</taxon>
        <taxon>Duplodnaviria</taxon>
        <taxon>Heunggongvirae</taxon>
        <taxon>Uroviricota</taxon>
        <taxon>Caudoviricetes</taxon>
        <taxon>Crassvirales</taxon>
        <taxon>Suoliviridae</taxon>
        <taxon>Boorivirinae</taxon>
        <taxon>Canhaevirus</taxon>
        <taxon>Canhaevirus faecalis</taxon>
    </lineage>
</organism>
<protein>
    <submittedName>
        <fullName evidence="1">Tail tubular protein</fullName>
    </submittedName>
</protein>
<reference evidence="1 2" key="1">
    <citation type="submission" date="2021-04" db="EMBL/GenBank/DDBJ databases">
        <authorList>
            <person name="Shkoporov A.N."/>
            <person name="Stockdale S.R."/>
            <person name="Guerin E."/>
            <person name="Ross R.P."/>
            <person name="Hill C."/>
        </authorList>
    </citation>
    <scope>NUCLEOTIDE SEQUENCE [LARGE SCALE GENOMIC DNA]</scope>
    <source>
        <strain evidence="2">cr77_1</strain>
    </source>
</reference>
<dbReference type="GeneID" id="75692052"/>
<evidence type="ECO:0000313" key="2">
    <source>
        <dbReference type="Proteomes" id="UP000827562"/>
    </source>
</evidence>
<proteinExistence type="predicted"/>
<dbReference type="RefSeq" id="YP_010359321.1">
    <property type="nucleotide sequence ID" value="NC_062772.1"/>
</dbReference>
<sequence>MITKMISSKSVIAKVIADLDLAENKIRISDFLEWVGEAMEKIGAVQQFERVVSGVNGAPIIKIDCHQAQLPCNLHKLHQVAYSFNCDGPWFPMRKATGSFAAWGCEDCKKCCDKPEMLVKDEVLVDLVVDLYGNIDKTEALEMLNTNENMKTILRNLINTHTVNLDYIRGNTSVNPNWDLQYSIKPGYIMTNVPCGYLKLSYSAIITDEDGYPMVPDNISYLEAIYWYITQKIAFQKYIRGEWNERMYANMRNSWNYYCKQAYAEAMLPNEDEMESIKHTWNKIYPEYHDHSSFYSHTGSIQHIYNANR</sequence>
<dbReference type="Proteomes" id="UP000827562">
    <property type="component" value="Segment"/>
</dbReference>